<protein>
    <submittedName>
        <fullName evidence="1">Uncharacterized protein</fullName>
    </submittedName>
</protein>
<organism evidence="1">
    <name type="scientific">uncultured Caudovirales phage</name>
    <dbReference type="NCBI Taxonomy" id="2100421"/>
    <lineage>
        <taxon>Viruses</taxon>
        <taxon>Duplodnaviria</taxon>
        <taxon>Heunggongvirae</taxon>
        <taxon>Uroviricota</taxon>
        <taxon>Caudoviricetes</taxon>
        <taxon>Peduoviridae</taxon>
        <taxon>Maltschvirus</taxon>
        <taxon>Maltschvirus maltsch</taxon>
    </lineage>
</organism>
<evidence type="ECO:0000313" key="1">
    <source>
        <dbReference type="EMBL" id="CAB4138851.1"/>
    </source>
</evidence>
<accession>A0A6J5LXL7</accession>
<reference evidence="1" key="1">
    <citation type="submission" date="2020-04" db="EMBL/GenBank/DDBJ databases">
        <authorList>
            <person name="Chiriac C."/>
            <person name="Salcher M."/>
            <person name="Ghai R."/>
            <person name="Kavagutti S V."/>
        </authorList>
    </citation>
    <scope>NUCLEOTIDE SEQUENCE</scope>
</reference>
<dbReference type="EMBL" id="LR796363">
    <property type="protein sequence ID" value="CAB4138851.1"/>
    <property type="molecule type" value="Genomic_DNA"/>
</dbReference>
<sequence length="205" mass="22117">MCFSNSGPDYGAMARADEAARQARIKQGMASIDSTFKQFNSDFYDRRKDAFTATTMPQLNDQFDKSKEQLQYNLARSGMTDSSVRSANEGELQRQMDVNKADVAGKALDFANQARTQVEQNRADLVGQLNATGDAQAAAQGALSRAAIAANQPSISPIGMMFQNTTGLLGQASQAGAYDRRAPGLQAYGLPMRSISPSKERTVNS</sequence>
<proteinExistence type="predicted"/>
<gene>
    <name evidence="1" type="ORF">UFOVP341_37</name>
</gene>
<name>A0A6J5LXL7_9CAUD</name>